<dbReference type="Proteomes" id="UP000254571">
    <property type="component" value="Unassembled WGS sequence"/>
</dbReference>
<reference evidence="1 2" key="1">
    <citation type="submission" date="2018-06" db="EMBL/GenBank/DDBJ databases">
        <authorList>
            <consortium name="Pathogen Informatics"/>
            <person name="Doyle S."/>
        </authorList>
    </citation>
    <scope>NUCLEOTIDE SEQUENCE [LARGE SCALE GENOMIC DNA]</scope>
    <source>
        <strain evidence="1 2">NCTC9149</strain>
    </source>
</reference>
<name>A0A7H4NY21_9ENTR</name>
<evidence type="ECO:0000313" key="2">
    <source>
        <dbReference type="Proteomes" id="UP000254571"/>
    </source>
</evidence>
<dbReference type="EMBL" id="UGMX01000002">
    <property type="protein sequence ID" value="STW05086.1"/>
    <property type="molecule type" value="Genomic_DNA"/>
</dbReference>
<protein>
    <submittedName>
        <fullName evidence="1">Uncharacterized protein</fullName>
    </submittedName>
</protein>
<dbReference type="AlphaFoldDB" id="A0A7H4NY21"/>
<accession>A0A7H4NY21</accession>
<sequence length="53" mass="5504">MHAGDRFNVIAIVGGRHDRPEMVIGGEDSEGLNILLLIENGGAGGGDVDQLFA</sequence>
<proteinExistence type="predicted"/>
<organism evidence="1 2">
    <name type="scientific">Klebsiella grimontii</name>
    <dbReference type="NCBI Taxonomy" id="2058152"/>
    <lineage>
        <taxon>Bacteria</taxon>
        <taxon>Pseudomonadati</taxon>
        <taxon>Pseudomonadota</taxon>
        <taxon>Gammaproteobacteria</taxon>
        <taxon>Enterobacterales</taxon>
        <taxon>Enterobacteriaceae</taxon>
        <taxon>Klebsiella/Raoultella group</taxon>
        <taxon>Klebsiella</taxon>
    </lineage>
</organism>
<comment type="caution">
    <text evidence="1">The sequence shown here is derived from an EMBL/GenBank/DDBJ whole genome shotgun (WGS) entry which is preliminary data.</text>
</comment>
<evidence type="ECO:0000313" key="1">
    <source>
        <dbReference type="EMBL" id="STW05086.1"/>
    </source>
</evidence>
<gene>
    <name evidence="1" type="ORF">NCTC9149_01453</name>
</gene>